<name>A0ABU4SG25_9GAMM</name>
<comment type="caution">
    <text evidence="1">The sequence shown here is derived from an EMBL/GenBank/DDBJ whole genome shotgun (WGS) entry which is preliminary data.</text>
</comment>
<evidence type="ECO:0000313" key="1">
    <source>
        <dbReference type="EMBL" id="MDX7989767.1"/>
    </source>
</evidence>
<dbReference type="EMBL" id="VCDN01000548">
    <property type="protein sequence ID" value="MDX7989767.1"/>
    <property type="molecule type" value="Genomic_DNA"/>
</dbReference>
<gene>
    <name evidence="1" type="ORF">FE392_21295</name>
</gene>
<feature type="non-terminal residue" evidence="1">
    <location>
        <position position="1"/>
    </location>
</feature>
<reference evidence="2" key="1">
    <citation type="journal article" date="2024" name="Toxins">
        <title>Genome Sequence Analysis of Native Xenorhabdus Strains Isolated from Entomopathogenic Nematodes in Argentina.</title>
        <authorList>
            <person name="Palma L."/>
            <person name="Frizzo L."/>
            <person name="Kaiser S."/>
            <person name="Berry C."/>
            <person name="Caballero P."/>
            <person name="Bode H.B."/>
            <person name="Del Valle E.E."/>
        </authorList>
    </citation>
    <scope>NUCLEOTIDE SEQUENCE [LARGE SCALE GENOMIC DNA]</scope>
    <source>
        <strain evidence="2">12</strain>
    </source>
</reference>
<feature type="non-terminal residue" evidence="1">
    <location>
        <position position="106"/>
    </location>
</feature>
<organism evidence="1 2">
    <name type="scientific">Xenorhabdus santafensis</name>
    <dbReference type="NCBI Taxonomy" id="2582833"/>
    <lineage>
        <taxon>Bacteria</taxon>
        <taxon>Pseudomonadati</taxon>
        <taxon>Pseudomonadota</taxon>
        <taxon>Gammaproteobacteria</taxon>
        <taxon>Enterobacterales</taxon>
        <taxon>Morganellaceae</taxon>
        <taxon>Xenorhabdus</taxon>
    </lineage>
</organism>
<accession>A0ABU4SG25</accession>
<keyword evidence="2" id="KW-1185">Reference proteome</keyword>
<protein>
    <submittedName>
        <fullName evidence="1">Replication initiation protein</fullName>
    </submittedName>
</protein>
<dbReference type="Proteomes" id="UP001271890">
    <property type="component" value="Unassembled WGS sequence"/>
</dbReference>
<proteinExistence type="predicted"/>
<evidence type="ECO:0000313" key="2">
    <source>
        <dbReference type="Proteomes" id="UP001271890"/>
    </source>
</evidence>
<sequence>VLKSESVDCGYIELAGELKVASVDRPKLTFHRFRLQDQIEQERLARKNGEPSLSDVEYQGLFESLADVEELIAETDEDGRLTDERKLKRQEKQVELTIEKLKGEIV</sequence>